<evidence type="ECO:0000313" key="4">
    <source>
        <dbReference type="EMBL" id="PZW32913.1"/>
    </source>
</evidence>
<dbReference type="PRINTS" id="PR00502">
    <property type="entry name" value="NUDIXFAMILY"/>
</dbReference>
<evidence type="ECO:0000313" key="5">
    <source>
        <dbReference type="Proteomes" id="UP000248806"/>
    </source>
</evidence>
<protein>
    <submittedName>
        <fullName evidence="4">NUDIX domain-containing protein</fullName>
    </submittedName>
</protein>
<name>A0A326UKI5_THEHA</name>
<comment type="caution">
    <text evidence="4">The sequence shown here is derived from an EMBL/GenBank/DDBJ whole genome shotgun (WGS) entry which is preliminary data.</text>
</comment>
<dbReference type="Proteomes" id="UP000248806">
    <property type="component" value="Unassembled WGS sequence"/>
</dbReference>
<dbReference type="InterPro" id="IPR020084">
    <property type="entry name" value="NUDIX_hydrolase_CS"/>
</dbReference>
<dbReference type="RefSeq" id="WP_111320340.1">
    <property type="nucleotide sequence ID" value="NZ_BIFX01000001.1"/>
</dbReference>
<dbReference type="InterPro" id="IPR000086">
    <property type="entry name" value="NUDIX_hydrolase_dom"/>
</dbReference>
<dbReference type="InterPro" id="IPR020476">
    <property type="entry name" value="Nudix_hydrolase"/>
</dbReference>
<dbReference type="Pfam" id="PF00293">
    <property type="entry name" value="NUDIX"/>
    <property type="match status" value="1"/>
</dbReference>
<dbReference type="OrthoDB" id="165272at2"/>
<proteinExistence type="inferred from homology"/>
<dbReference type="PROSITE" id="PS00893">
    <property type="entry name" value="NUDIX_BOX"/>
    <property type="match status" value="1"/>
</dbReference>
<keyword evidence="5" id="KW-1185">Reference proteome</keyword>
<keyword evidence="1 2" id="KW-0378">Hydrolase</keyword>
<sequence>MIDAPLTLYKVTAFATRKNGSELLVFHHPTAGVQVPAGTVETGETLEEALVRELFEETGLHATGGIKHLGTQVSCLSEERGVLLRSVLLRTEPMEAAAVVPETDILRAELGRGWAVRVLERTDSWARVLYEEYDLSVQPSLVRASLEGWIPARFLASRLERSFFHVPMLDATPDTWDWQPKGGFQEQMLLFRLFWTPLVPRPRLVAGQDEWLASMYTRLLDEATKPFSG</sequence>
<gene>
    <name evidence="4" type="ORF">EI42_01458</name>
</gene>
<dbReference type="InterPro" id="IPR015797">
    <property type="entry name" value="NUDIX_hydrolase-like_dom_sf"/>
</dbReference>
<feature type="domain" description="Nudix hydrolase" evidence="3">
    <location>
        <begin position="5"/>
        <end position="143"/>
    </location>
</feature>
<organism evidence="4 5">
    <name type="scientific">Thermosporothrix hazakensis</name>
    <dbReference type="NCBI Taxonomy" id="644383"/>
    <lineage>
        <taxon>Bacteria</taxon>
        <taxon>Bacillati</taxon>
        <taxon>Chloroflexota</taxon>
        <taxon>Ktedonobacteria</taxon>
        <taxon>Ktedonobacterales</taxon>
        <taxon>Thermosporotrichaceae</taxon>
        <taxon>Thermosporothrix</taxon>
    </lineage>
</organism>
<dbReference type="GO" id="GO:0016787">
    <property type="term" value="F:hydrolase activity"/>
    <property type="evidence" value="ECO:0007669"/>
    <property type="project" value="UniProtKB-KW"/>
</dbReference>
<dbReference type="SUPFAM" id="SSF55811">
    <property type="entry name" value="Nudix"/>
    <property type="match status" value="1"/>
</dbReference>
<comment type="similarity">
    <text evidence="2">Belongs to the Nudix hydrolase family.</text>
</comment>
<dbReference type="Gene3D" id="3.90.79.10">
    <property type="entry name" value="Nucleoside Triphosphate Pyrophosphohydrolase"/>
    <property type="match status" value="1"/>
</dbReference>
<dbReference type="EMBL" id="QKUF01000003">
    <property type="protein sequence ID" value="PZW32913.1"/>
    <property type="molecule type" value="Genomic_DNA"/>
</dbReference>
<reference evidence="4 5" key="1">
    <citation type="submission" date="2018-06" db="EMBL/GenBank/DDBJ databases">
        <title>Genomic Encyclopedia of Archaeal and Bacterial Type Strains, Phase II (KMG-II): from individual species to whole genera.</title>
        <authorList>
            <person name="Goeker M."/>
        </authorList>
    </citation>
    <scope>NUCLEOTIDE SEQUENCE [LARGE SCALE GENOMIC DNA]</scope>
    <source>
        <strain evidence="4 5">ATCC BAA-1881</strain>
    </source>
</reference>
<dbReference type="PROSITE" id="PS51462">
    <property type="entry name" value="NUDIX"/>
    <property type="match status" value="1"/>
</dbReference>
<evidence type="ECO:0000259" key="3">
    <source>
        <dbReference type="PROSITE" id="PS51462"/>
    </source>
</evidence>
<evidence type="ECO:0000256" key="1">
    <source>
        <dbReference type="ARBA" id="ARBA00022801"/>
    </source>
</evidence>
<evidence type="ECO:0000256" key="2">
    <source>
        <dbReference type="RuleBase" id="RU003476"/>
    </source>
</evidence>
<accession>A0A326UKI5</accession>
<dbReference type="AlphaFoldDB" id="A0A326UKI5"/>